<dbReference type="AlphaFoldDB" id="A0A0R0E7C0"/>
<evidence type="ECO:0000313" key="3">
    <source>
        <dbReference type="Proteomes" id="UP000008827"/>
    </source>
</evidence>
<evidence type="ECO:0000313" key="2">
    <source>
        <dbReference type="EnsemblPlants" id="KRG89750"/>
    </source>
</evidence>
<reference evidence="1 2" key="1">
    <citation type="journal article" date="2010" name="Nature">
        <title>Genome sequence of the palaeopolyploid soybean.</title>
        <authorList>
            <person name="Schmutz J."/>
            <person name="Cannon S.B."/>
            <person name="Schlueter J."/>
            <person name="Ma J."/>
            <person name="Mitros T."/>
            <person name="Nelson W."/>
            <person name="Hyten D.L."/>
            <person name="Song Q."/>
            <person name="Thelen J.J."/>
            <person name="Cheng J."/>
            <person name="Xu D."/>
            <person name="Hellsten U."/>
            <person name="May G.D."/>
            <person name="Yu Y."/>
            <person name="Sakurai T."/>
            <person name="Umezawa T."/>
            <person name="Bhattacharyya M.K."/>
            <person name="Sandhu D."/>
            <person name="Valliyodan B."/>
            <person name="Lindquist E."/>
            <person name="Peto M."/>
            <person name="Grant D."/>
            <person name="Shu S."/>
            <person name="Goodstein D."/>
            <person name="Barry K."/>
            <person name="Futrell-Griggs M."/>
            <person name="Abernathy B."/>
            <person name="Du J."/>
            <person name="Tian Z."/>
            <person name="Zhu L."/>
            <person name="Gill N."/>
            <person name="Joshi T."/>
            <person name="Libault M."/>
            <person name="Sethuraman A."/>
            <person name="Zhang X.-C."/>
            <person name="Shinozaki K."/>
            <person name="Nguyen H.T."/>
            <person name="Wing R.A."/>
            <person name="Cregan P."/>
            <person name="Specht J."/>
            <person name="Grimwood J."/>
            <person name="Rokhsar D."/>
            <person name="Stacey G."/>
            <person name="Shoemaker R.C."/>
            <person name="Jackson S.A."/>
        </authorList>
    </citation>
    <scope>NUCLEOTIDE SEQUENCE [LARGE SCALE GENOMIC DNA]</scope>
    <source>
        <strain evidence="2">cv. Williams 82</strain>
        <tissue evidence="1">Callus</tissue>
    </source>
</reference>
<reference evidence="1" key="3">
    <citation type="submission" date="2018-07" db="EMBL/GenBank/DDBJ databases">
        <title>WGS assembly of Glycine max.</title>
        <authorList>
            <person name="Schmutz J."/>
            <person name="Cannon S."/>
            <person name="Schlueter J."/>
            <person name="Ma J."/>
            <person name="Mitros T."/>
            <person name="Nelson W."/>
            <person name="Hyten D."/>
            <person name="Song Q."/>
            <person name="Thelen J."/>
            <person name="Cheng J."/>
            <person name="Xu D."/>
            <person name="Hellsten U."/>
            <person name="May G."/>
            <person name="Yu Y."/>
            <person name="Sakurai T."/>
            <person name="Umezawa T."/>
            <person name="Bhattacharyya M."/>
            <person name="Sandhu D."/>
            <person name="Valliyodan B."/>
            <person name="Lindquist E."/>
            <person name="Peto M."/>
            <person name="Grant D."/>
            <person name="Shu S."/>
            <person name="Goodstein D."/>
            <person name="Barry K."/>
            <person name="Futrell-Griggs M."/>
            <person name="Abernathy B."/>
            <person name="Du J."/>
            <person name="Tian Z."/>
            <person name="Zhu L."/>
            <person name="Gill N."/>
            <person name="Joshi T."/>
            <person name="Libault M."/>
            <person name="Sethuraman A."/>
            <person name="Zhang X."/>
            <person name="Shinozaki K."/>
            <person name="Nguyen H."/>
            <person name="Wing R."/>
            <person name="Cregan P."/>
            <person name="Specht J."/>
            <person name="Grimwood J."/>
            <person name="Rokhsar D."/>
            <person name="Stacey G."/>
            <person name="Shoemaker R."/>
            <person name="Jackson S."/>
        </authorList>
    </citation>
    <scope>NUCLEOTIDE SEQUENCE</scope>
    <source>
        <tissue evidence="1">Callus</tissue>
    </source>
</reference>
<gene>
    <name evidence="1" type="ORF">GLYMA_20G046300</name>
</gene>
<sequence>MLESGTCFGLLQCCTILIDNIDLEMLIQMVAEVPGVQYLLTISVKLSLLFLHQWMVSIESSEPNTRNFLYNICTWYKLTCCLLMFFF</sequence>
<dbReference type="EnsemblPlants" id="KRG89750">
    <property type="protein sequence ID" value="KRG89750"/>
    <property type="gene ID" value="GLYMA_20G046300"/>
</dbReference>
<dbReference type="Proteomes" id="UP000008827">
    <property type="component" value="Chromosome 20"/>
</dbReference>
<evidence type="ECO:0000313" key="1">
    <source>
        <dbReference type="EMBL" id="KRG89750.1"/>
    </source>
</evidence>
<keyword evidence="3" id="KW-1185">Reference proteome</keyword>
<dbReference type="InParanoid" id="A0A0R0E7C0"/>
<accession>A0A0R0E7C0</accession>
<dbReference type="Gramene" id="KRG89750">
    <property type="protein sequence ID" value="KRG89750"/>
    <property type="gene ID" value="GLYMA_20G046300"/>
</dbReference>
<reference evidence="2" key="2">
    <citation type="submission" date="2018-02" db="UniProtKB">
        <authorList>
            <consortium name="EnsemblPlants"/>
        </authorList>
    </citation>
    <scope>IDENTIFICATION</scope>
    <source>
        <strain evidence="2">Williams 82</strain>
    </source>
</reference>
<protein>
    <submittedName>
        <fullName evidence="1 2">Uncharacterized protein</fullName>
    </submittedName>
</protein>
<proteinExistence type="predicted"/>
<name>A0A0R0E7C0_SOYBN</name>
<dbReference type="EMBL" id="CM000853">
    <property type="protein sequence ID" value="KRG89750.1"/>
    <property type="molecule type" value="Genomic_DNA"/>
</dbReference>
<organism evidence="1">
    <name type="scientific">Glycine max</name>
    <name type="common">Soybean</name>
    <name type="synonym">Glycine hispida</name>
    <dbReference type="NCBI Taxonomy" id="3847"/>
    <lineage>
        <taxon>Eukaryota</taxon>
        <taxon>Viridiplantae</taxon>
        <taxon>Streptophyta</taxon>
        <taxon>Embryophyta</taxon>
        <taxon>Tracheophyta</taxon>
        <taxon>Spermatophyta</taxon>
        <taxon>Magnoliopsida</taxon>
        <taxon>eudicotyledons</taxon>
        <taxon>Gunneridae</taxon>
        <taxon>Pentapetalae</taxon>
        <taxon>rosids</taxon>
        <taxon>fabids</taxon>
        <taxon>Fabales</taxon>
        <taxon>Fabaceae</taxon>
        <taxon>Papilionoideae</taxon>
        <taxon>50 kb inversion clade</taxon>
        <taxon>NPAAA clade</taxon>
        <taxon>indigoferoid/millettioid clade</taxon>
        <taxon>Phaseoleae</taxon>
        <taxon>Glycine</taxon>
        <taxon>Glycine subgen. Soja</taxon>
    </lineage>
</organism>